<dbReference type="EMBL" id="BAAAHB010000022">
    <property type="protein sequence ID" value="GAA0462025.1"/>
    <property type="molecule type" value="Genomic_DNA"/>
</dbReference>
<accession>A0ABP3JT39</accession>
<feature type="compositionally biased region" description="Gly residues" evidence="1">
    <location>
        <begin position="49"/>
        <end position="64"/>
    </location>
</feature>
<organism evidence="2 3">
    <name type="scientific">Streptomyces stramineus</name>
    <dbReference type="NCBI Taxonomy" id="173861"/>
    <lineage>
        <taxon>Bacteria</taxon>
        <taxon>Bacillati</taxon>
        <taxon>Actinomycetota</taxon>
        <taxon>Actinomycetes</taxon>
        <taxon>Kitasatosporales</taxon>
        <taxon>Streptomycetaceae</taxon>
        <taxon>Streptomyces</taxon>
    </lineage>
</organism>
<comment type="caution">
    <text evidence="2">The sequence shown here is derived from an EMBL/GenBank/DDBJ whole genome shotgun (WGS) entry which is preliminary data.</text>
</comment>
<dbReference type="Proteomes" id="UP001499895">
    <property type="component" value="Unassembled WGS sequence"/>
</dbReference>
<protein>
    <submittedName>
        <fullName evidence="2">Uncharacterized protein</fullName>
    </submittedName>
</protein>
<evidence type="ECO:0000256" key="1">
    <source>
        <dbReference type="SAM" id="MobiDB-lite"/>
    </source>
</evidence>
<feature type="region of interest" description="Disordered" evidence="1">
    <location>
        <begin position="49"/>
        <end position="81"/>
    </location>
</feature>
<sequence length="81" mass="8320">MAQAYQWVSKERLARVSGPGRRRTWGVGGLPVSETAVVMGTAAFCGGRGEGGGRGGGACGGPAGRGRRGGRFPRVPHSWIP</sequence>
<name>A0ABP3JT39_9ACTN</name>
<keyword evidence="3" id="KW-1185">Reference proteome</keyword>
<gene>
    <name evidence="2" type="ORF">GCM10009544_25650</name>
</gene>
<proteinExistence type="predicted"/>
<reference evidence="3" key="1">
    <citation type="journal article" date="2019" name="Int. J. Syst. Evol. Microbiol.">
        <title>The Global Catalogue of Microorganisms (GCM) 10K type strain sequencing project: providing services to taxonomists for standard genome sequencing and annotation.</title>
        <authorList>
            <consortium name="The Broad Institute Genomics Platform"/>
            <consortium name="The Broad Institute Genome Sequencing Center for Infectious Disease"/>
            <person name="Wu L."/>
            <person name="Ma J."/>
        </authorList>
    </citation>
    <scope>NUCLEOTIDE SEQUENCE [LARGE SCALE GENOMIC DNA]</scope>
    <source>
        <strain evidence="3">JCM 10649</strain>
    </source>
</reference>
<evidence type="ECO:0000313" key="3">
    <source>
        <dbReference type="Proteomes" id="UP001499895"/>
    </source>
</evidence>
<evidence type="ECO:0000313" key="2">
    <source>
        <dbReference type="EMBL" id="GAA0462025.1"/>
    </source>
</evidence>